<dbReference type="PANTHER" id="PTHR35401:SF2">
    <property type="entry name" value="ABC-TYPE TRANSPORT SYSTEM"/>
    <property type="match status" value="1"/>
</dbReference>
<evidence type="ECO:0000313" key="3">
    <source>
        <dbReference type="EMBL" id="OLP06277.1"/>
    </source>
</evidence>
<dbReference type="InterPro" id="IPR014795">
    <property type="entry name" value="TacA_1-like"/>
</dbReference>
<dbReference type="Proteomes" id="UP000185911">
    <property type="component" value="Unassembled WGS sequence"/>
</dbReference>
<gene>
    <name evidence="3" type="ORF">BLL52_2508</name>
</gene>
<dbReference type="STRING" id="81479.RA876_06665"/>
<dbReference type="RefSeq" id="WP_075586746.1">
    <property type="nucleotide sequence ID" value="NZ_MSYM01000013.1"/>
</dbReference>
<keyword evidence="4" id="KW-1185">Reference proteome</keyword>
<evidence type="ECO:0000313" key="4">
    <source>
        <dbReference type="Proteomes" id="UP000185911"/>
    </source>
</evidence>
<protein>
    <recommendedName>
        <fullName evidence="5">DUF1778 domain-containing protein</fullName>
    </recommendedName>
</protein>
<sequence length="98" mass="10795">MQTSQNSSTKTRGARLEARISAEQKTLFQQAAMLSQCTLSEFVVASAQEAAAKIIQTHETIALTRDEQIRFVSALLTPPEPCDRLRQAAAQYRQQTGA</sequence>
<dbReference type="InterPro" id="IPR010985">
    <property type="entry name" value="Ribbon_hlx_hlx"/>
</dbReference>
<dbReference type="Pfam" id="PF08681">
    <property type="entry name" value="TacA1"/>
    <property type="match status" value="1"/>
</dbReference>
<accession>A0A1Q8YE20</accession>
<dbReference type="EMBL" id="MSYM01000013">
    <property type="protein sequence ID" value="OLP06277.1"/>
    <property type="molecule type" value="Genomic_DNA"/>
</dbReference>
<proteinExistence type="inferred from homology"/>
<organism evidence="3 4">
    <name type="scientific">Rhodoferax antarcticus ANT.BR</name>
    <dbReference type="NCBI Taxonomy" id="1111071"/>
    <lineage>
        <taxon>Bacteria</taxon>
        <taxon>Pseudomonadati</taxon>
        <taxon>Pseudomonadota</taxon>
        <taxon>Betaproteobacteria</taxon>
        <taxon>Burkholderiales</taxon>
        <taxon>Comamonadaceae</taxon>
        <taxon>Rhodoferax</taxon>
    </lineage>
</organism>
<dbReference type="PANTHER" id="PTHR35401">
    <property type="entry name" value="COPG FAMILY HELIX-TURN-HELIX PROTEIN-RELATED-RELATED"/>
    <property type="match status" value="1"/>
</dbReference>
<dbReference type="Gene3D" id="1.20.5.780">
    <property type="entry name" value="Single helix bin"/>
    <property type="match status" value="1"/>
</dbReference>
<name>A0A1Q8YE20_9BURK</name>
<keyword evidence="1" id="KW-1277">Toxin-antitoxin system</keyword>
<comment type="caution">
    <text evidence="3">The sequence shown here is derived from an EMBL/GenBank/DDBJ whole genome shotgun (WGS) entry which is preliminary data.</text>
</comment>
<dbReference type="SUPFAM" id="SSF47598">
    <property type="entry name" value="Ribbon-helix-helix"/>
    <property type="match status" value="1"/>
</dbReference>
<evidence type="ECO:0000256" key="2">
    <source>
        <dbReference type="ARBA" id="ARBA00049988"/>
    </source>
</evidence>
<reference evidence="3 4" key="1">
    <citation type="submission" date="2017-01" db="EMBL/GenBank/DDBJ databases">
        <title>Genome sequence of Rhodoferax antarcticus ANT.BR, a psychrophilic purple nonsulfur bacterium from an Antarctic microbial mat.</title>
        <authorList>
            <person name="Baker J."/>
            <person name="Riester C."/>
            <person name="Skinner B."/>
            <person name="Newell A."/>
            <person name="Swingley W."/>
            <person name="Madigan M."/>
            <person name="Jung D."/>
            <person name="Asao M."/>
            <person name="Chen M."/>
            <person name="Loughlin P."/>
            <person name="Pan H."/>
            <person name="Lin S."/>
            <person name="Li N."/>
            <person name="Shaw J."/>
            <person name="Prado M."/>
            <person name="Sherman C."/>
            <person name="Li X."/>
            <person name="Tang J."/>
            <person name="Blankenship R."/>
            <person name="Zhao T."/>
            <person name="Touchman J."/>
            <person name="Sattley M."/>
        </authorList>
    </citation>
    <scope>NUCLEOTIDE SEQUENCE [LARGE SCALE GENOMIC DNA]</scope>
    <source>
        <strain evidence="3 4">ANT.BR</strain>
    </source>
</reference>
<dbReference type="AlphaFoldDB" id="A0A1Q8YE20"/>
<evidence type="ECO:0008006" key="5">
    <source>
        <dbReference type="Google" id="ProtNLM"/>
    </source>
</evidence>
<comment type="similarity">
    <text evidence="2">Belongs to the TacA antitoxin family.</text>
</comment>
<dbReference type="GO" id="GO:0006355">
    <property type="term" value="P:regulation of DNA-templated transcription"/>
    <property type="evidence" value="ECO:0007669"/>
    <property type="project" value="InterPro"/>
</dbReference>
<evidence type="ECO:0000256" key="1">
    <source>
        <dbReference type="ARBA" id="ARBA00022649"/>
    </source>
</evidence>